<evidence type="ECO:0000313" key="2">
    <source>
        <dbReference type="EMBL" id="KAI5401640.1"/>
    </source>
</evidence>
<dbReference type="Gramene" id="Psat06G0620500-T1">
    <property type="protein sequence ID" value="KAI5401640.1"/>
    <property type="gene ID" value="KIW84_066205"/>
</dbReference>
<sequence>MIRHTMREDIKSNIQVVLKQINISQYPINIVGEVVEEVAKEVAGEVVGEVTGEVVKEVVGVVVEEVVGVVVDEVMLSAFTKMEVRVEALESQISEVQSTLVDVQNSVTTNHANLIAMLEIYLGKSLMVDEGDTNVYAKDLSAVAEKGDL</sequence>
<accession>A0A9D4WGT6</accession>
<keyword evidence="3" id="KW-1185">Reference proteome</keyword>
<name>A0A9D4WGT6_PEA</name>
<comment type="caution">
    <text evidence="2">The sequence shown here is derived from an EMBL/GenBank/DDBJ whole genome shotgun (WGS) entry which is preliminary data.</text>
</comment>
<dbReference type="AlphaFoldDB" id="A0A9D4WGT6"/>
<reference evidence="2 3" key="1">
    <citation type="journal article" date="2022" name="Nat. Genet.">
        <title>Improved pea reference genome and pan-genome highlight genomic features and evolutionary characteristics.</title>
        <authorList>
            <person name="Yang T."/>
            <person name="Liu R."/>
            <person name="Luo Y."/>
            <person name="Hu S."/>
            <person name="Wang D."/>
            <person name="Wang C."/>
            <person name="Pandey M.K."/>
            <person name="Ge S."/>
            <person name="Xu Q."/>
            <person name="Li N."/>
            <person name="Li G."/>
            <person name="Huang Y."/>
            <person name="Saxena R.K."/>
            <person name="Ji Y."/>
            <person name="Li M."/>
            <person name="Yan X."/>
            <person name="He Y."/>
            <person name="Liu Y."/>
            <person name="Wang X."/>
            <person name="Xiang C."/>
            <person name="Varshney R.K."/>
            <person name="Ding H."/>
            <person name="Gao S."/>
            <person name="Zong X."/>
        </authorList>
    </citation>
    <scope>NUCLEOTIDE SEQUENCE [LARGE SCALE GENOMIC DNA]</scope>
    <source>
        <strain evidence="2 3">cv. Zhongwan 6</strain>
    </source>
</reference>
<evidence type="ECO:0000313" key="3">
    <source>
        <dbReference type="Proteomes" id="UP001058974"/>
    </source>
</evidence>
<evidence type="ECO:0000256" key="1">
    <source>
        <dbReference type="SAM" id="Coils"/>
    </source>
</evidence>
<dbReference type="EMBL" id="JAMSHJ010000006">
    <property type="protein sequence ID" value="KAI5401640.1"/>
    <property type="molecule type" value="Genomic_DNA"/>
</dbReference>
<feature type="coiled-coil region" evidence="1">
    <location>
        <begin position="79"/>
        <end position="106"/>
    </location>
</feature>
<keyword evidence="1" id="KW-0175">Coiled coil</keyword>
<protein>
    <submittedName>
        <fullName evidence="2">Uncharacterized protein</fullName>
    </submittedName>
</protein>
<dbReference type="Proteomes" id="UP001058974">
    <property type="component" value="Chromosome 6"/>
</dbReference>
<organism evidence="2 3">
    <name type="scientific">Pisum sativum</name>
    <name type="common">Garden pea</name>
    <name type="synonym">Lathyrus oleraceus</name>
    <dbReference type="NCBI Taxonomy" id="3888"/>
    <lineage>
        <taxon>Eukaryota</taxon>
        <taxon>Viridiplantae</taxon>
        <taxon>Streptophyta</taxon>
        <taxon>Embryophyta</taxon>
        <taxon>Tracheophyta</taxon>
        <taxon>Spermatophyta</taxon>
        <taxon>Magnoliopsida</taxon>
        <taxon>eudicotyledons</taxon>
        <taxon>Gunneridae</taxon>
        <taxon>Pentapetalae</taxon>
        <taxon>rosids</taxon>
        <taxon>fabids</taxon>
        <taxon>Fabales</taxon>
        <taxon>Fabaceae</taxon>
        <taxon>Papilionoideae</taxon>
        <taxon>50 kb inversion clade</taxon>
        <taxon>NPAAA clade</taxon>
        <taxon>Hologalegina</taxon>
        <taxon>IRL clade</taxon>
        <taxon>Fabeae</taxon>
        <taxon>Lathyrus</taxon>
    </lineage>
</organism>
<proteinExistence type="predicted"/>
<gene>
    <name evidence="2" type="ORF">KIW84_066205</name>
</gene>